<dbReference type="InterPro" id="IPR036322">
    <property type="entry name" value="WD40_repeat_dom_sf"/>
</dbReference>
<dbReference type="Pfam" id="PF12937">
    <property type="entry name" value="F-box-like"/>
    <property type="match status" value="1"/>
</dbReference>
<comment type="caution">
    <text evidence="4">The sequence shown here is derived from an EMBL/GenBank/DDBJ whole genome shotgun (WGS) entry which is preliminary data.</text>
</comment>
<feature type="domain" description="F-box" evidence="3">
    <location>
        <begin position="31"/>
        <end position="77"/>
    </location>
</feature>
<dbReference type="Gene3D" id="1.20.1280.50">
    <property type="match status" value="1"/>
</dbReference>
<dbReference type="PANTHER" id="PTHR20995">
    <property type="entry name" value="F-BOX/WD REPEAT-CONTAINING PROTEIN 5"/>
    <property type="match status" value="1"/>
</dbReference>
<dbReference type="InterPro" id="IPR036047">
    <property type="entry name" value="F-box-like_dom_sf"/>
</dbReference>
<evidence type="ECO:0000313" key="4">
    <source>
        <dbReference type="EMBL" id="CAG2253065.1"/>
    </source>
</evidence>
<dbReference type="AlphaFoldDB" id="A0A8S3V9G5"/>
<dbReference type="InterPro" id="IPR001810">
    <property type="entry name" value="F-box_dom"/>
</dbReference>
<dbReference type="Proteomes" id="UP000683360">
    <property type="component" value="Unassembled WGS sequence"/>
</dbReference>
<dbReference type="SUPFAM" id="SSF81383">
    <property type="entry name" value="F-box domain"/>
    <property type="match status" value="1"/>
</dbReference>
<evidence type="ECO:0000256" key="1">
    <source>
        <dbReference type="PROSITE-ProRule" id="PRU00221"/>
    </source>
</evidence>
<keyword evidence="1" id="KW-0853">WD repeat</keyword>
<sequence>MEDRNEEIEEDVGFRDIKEKDLCQDSVWNDGSIWQNMPDDFIIHIFSFLDCNSLLEASKTCSKWRRVAIDESLWKDLVSCKVGLPRASLPDCESWYEEFRRLCMNVPVVESEVLKEHEDEVYHVMFSPSGKYFSSTGKDGNVIVWELGMPSTLFTKKLVVDLPSYTRFSEFNQSETKLLVAGMDMGYFYDGFIKIYQFGKELIELCLVRVEFPNFRGAWYDDNNFISMGRASEDGHGYFLQVRTHKAEKKICQHEFSELLKIRHCRHRNDFVRIIDKSKWPKADNSSDCETDYNMATCDASTSACDCDHDPVTKKQKQEDNESDEDDNENACNSAETQDKYLILYQTSLDYRATLYKYGIDYNVLNDAESGEVGRMFTPPHCLYECDGTCIGTSLSNDHRYLAYCVRQKIPGEGFSLYDESIEVRVYDLQNDLETKEVYKGARSVGEDHVSYIFPSISKNFVACGSENLKGYIWDRRYGVILSELNHECGIHSQNGVNATAFCPTDQEVLVTVADDLNIRVWRSRQAVYDTRIASVIDLPNKPYNQNLIPPSIDSDSDSPDEVVIDDLDDGKTTCCYGLKNRKLKAKITKKR</sequence>
<dbReference type="SMART" id="SM00256">
    <property type="entry name" value="FBOX"/>
    <property type="match status" value="1"/>
</dbReference>
<dbReference type="PROSITE" id="PS50294">
    <property type="entry name" value="WD_REPEATS_REGION"/>
    <property type="match status" value="1"/>
</dbReference>
<dbReference type="InterPro" id="IPR042508">
    <property type="entry name" value="FBXW5"/>
</dbReference>
<dbReference type="PANTHER" id="PTHR20995:SF17">
    <property type="entry name" value="F-BOX_WD REPEAT-CONTAINING PROTEIN 5"/>
    <property type="match status" value="1"/>
</dbReference>
<dbReference type="EMBL" id="CAJPWZ010003139">
    <property type="protein sequence ID" value="CAG2253065.1"/>
    <property type="molecule type" value="Genomic_DNA"/>
</dbReference>
<dbReference type="SMART" id="SM00320">
    <property type="entry name" value="WD40"/>
    <property type="match status" value="2"/>
</dbReference>
<evidence type="ECO:0000313" key="5">
    <source>
        <dbReference type="Proteomes" id="UP000683360"/>
    </source>
</evidence>
<keyword evidence="5" id="KW-1185">Reference proteome</keyword>
<dbReference type="Gene3D" id="2.130.10.10">
    <property type="entry name" value="YVTN repeat-like/Quinoprotein amine dehydrogenase"/>
    <property type="match status" value="2"/>
</dbReference>
<feature type="region of interest" description="Disordered" evidence="2">
    <location>
        <begin position="303"/>
        <end position="332"/>
    </location>
</feature>
<gene>
    <name evidence="4" type="ORF">MEDL_64599</name>
</gene>
<feature type="repeat" description="WD" evidence="1">
    <location>
        <begin position="114"/>
        <end position="155"/>
    </location>
</feature>
<dbReference type="OrthoDB" id="192402at2759"/>
<dbReference type="InterPro" id="IPR001680">
    <property type="entry name" value="WD40_rpt"/>
</dbReference>
<dbReference type="InterPro" id="IPR015943">
    <property type="entry name" value="WD40/YVTN_repeat-like_dom_sf"/>
</dbReference>
<dbReference type="GO" id="GO:0016567">
    <property type="term" value="P:protein ubiquitination"/>
    <property type="evidence" value="ECO:0007669"/>
    <property type="project" value="InterPro"/>
</dbReference>
<accession>A0A8S3V9G5</accession>
<dbReference type="GO" id="GO:0080008">
    <property type="term" value="C:Cul4-RING E3 ubiquitin ligase complex"/>
    <property type="evidence" value="ECO:0007669"/>
    <property type="project" value="InterPro"/>
</dbReference>
<dbReference type="GO" id="GO:0019005">
    <property type="term" value="C:SCF ubiquitin ligase complex"/>
    <property type="evidence" value="ECO:0007669"/>
    <property type="project" value="InterPro"/>
</dbReference>
<evidence type="ECO:0000259" key="3">
    <source>
        <dbReference type="PROSITE" id="PS50181"/>
    </source>
</evidence>
<organism evidence="4 5">
    <name type="scientific">Mytilus edulis</name>
    <name type="common">Blue mussel</name>
    <dbReference type="NCBI Taxonomy" id="6550"/>
    <lineage>
        <taxon>Eukaryota</taxon>
        <taxon>Metazoa</taxon>
        <taxon>Spiralia</taxon>
        <taxon>Lophotrochozoa</taxon>
        <taxon>Mollusca</taxon>
        <taxon>Bivalvia</taxon>
        <taxon>Autobranchia</taxon>
        <taxon>Pteriomorphia</taxon>
        <taxon>Mytilida</taxon>
        <taxon>Mytiloidea</taxon>
        <taxon>Mytilidae</taxon>
        <taxon>Mytilinae</taxon>
        <taxon>Mytilus</taxon>
    </lineage>
</organism>
<protein>
    <submittedName>
        <fullName evidence="4">FBXW5</fullName>
    </submittedName>
</protein>
<dbReference type="Pfam" id="PF00400">
    <property type="entry name" value="WD40"/>
    <property type="match status" value="1"/>
</dbReference>
<name>A0A8S3V9G5_MYTED</name>
<proteinExistence type="predicted"/>
<dbReference type="SUPFAM" id="SSF50978">
    <property type="entry name" value="WD40 repeat-like"/>
    <property type="match status" value="1"/>
</dbReference>
<dbReference type="PROSITE" id="PS50181">
    <property type="entry name" value="FBOX"/>
    <property type="match status" value="1"/>
</dbReference>
<feature type="compositionally biased region" description="Basic and acidic residues" evidence="2">
    <location>
        <begin position="306"/>
        <end position="320"/>
    </location>
</feature>
<dbReference type="PROSITE" id="PS50082">
    <property type="entry name" value="WD_REPEATS_2"/>
    <property type="match status" value="1"/>
</dbReference>
<reference evidence="4" key="1">
    <citation type="submission" date="2021-03" db="EMBL/GenBank/DDBJ databases">
        <authorList>
            <person name="Bekaert M."/>
        </authorList>
    </citation>
    <scope>NUCLEOTIDE SEQUENCE</scope>
</reference>
<evidence type="ECO:0000256" key="2">
    <source>
        <dbReference type="SAM" id="MobiDB-lite"/>
    </source>
</evidence>